<dbReference type="OrthoDB" id="9786339at2"/>
<comment type="pathway">
    <text evidence="10">Cell wall biogenesis; peptidoglycan biosynthesis.</text>
</comment>
<evidence type="ECO:0000256" key="7">
    <source>
        <dbReference type="ARBA" id="ARBA00023136"/>
    </source>
</evidence>
<evidence type="ECO:0000313" key="13">
    <source>
        <dbReference type="Proteomes" id="UP000192602"/>
    </source>
</evidence>
<dbReference type="EMBL" id="FWWZ01000001">
    <property type="protein sequence ID" value="SMC09885.1"/>
    <property type="molecule type" value="Genomic_DNA"/>
</dbReference>
<dbReference type="GO" id="GO:0034204">
    <property type="term" value="P:lipid translocation"/>
    <property type="evidence" value="ECO:0007669"/>
    <property type="project" value="TreeGrafter"/>
</dbReference>
<evidence type="ECO:0000256" key="1">
    <source>
        <dbReference type="ARBA" id="ARBA00004651"/>
    </source>
</evidence>
<evidence type="ECO:0000256" key="11">
    <source>
        <dbReference type="PIRNR" id="PIRNR002869"/>
    </source>
</evidence>
<dbReference type="InterPro" id="IPR004268">
    <property type="entry name" value="MurJ"/>
</dbReference>
<reference evidence="13" key="1">
    <citation type="submission" date="2017-04" db="EMBL/GenBank/DDBJ databases">
        <authorList>
            <person name="Varghese N."/>
            <person name="Submissions S."/>
        </authorList>
    </citation>
    <scope>NUCLEOTIDE SEQUENCE [LARGE SCALE GENOMIC DNA]</scope>
    <source>
        <strain evidence="13">DSM 16512</strain>
    </source>
</reference>
<feature type="transmembrane region" description="Helical" evidence="10">
    <location>
        <begin position="121"/>
        <end position="141"/>
    </location>
</feature>
<keyword evidence="6 10" id="KW-1133">Transmembrane helix</keyword>
<feature type="transmembrane region" description="Helical" evidence="10">
    <location>
        <begin position="175"/>
        <end position="194"/>
    </location>
</feature>
<dbReference type="GO" id="GO:0015648">
    <property type="term" value="F:lipid-linked peptidoglycan transporter activity"/>
    <property type="evidence" value="ECO:0007669"/>
    <property type="project" value="UniProtKB-UniRule"/>
</dbReference>
<dbReference type="PIRSF" id="PIRSF002869">
    <property type="entry name" value="MviN"/>
    <property type="match status" value="1"/>
</dbReference>
<protein>
    <recommendedName>
        <fullName evidence="10">Probable lipid II flippase MurJ</fullName>
    </recommendedName>
</protein>
<dbReference type="CDD" id="cd13123">
    <property type="entry name" value="MATE_MurJ_like"/>
    <property type="match status" value="1"/>
</dbReference>
<feature type="transmembrane region" description="Helical" evidence="10">
    <location>
        <begin position="147"/>
        <end position="168"/>
    </location>
</feature>
<dbReference type="PANTHER" id="PTHR47019">
    <property type="entry name" value="LIPID II FLIPPASE MURJ"/>
    <property type="match status" value="1"/>
</dbReference>
<evidence type="ECO:0000256" key="10">
    <source>
        <dbReference type="HAMAP-Rule" id="MF_02078"/>
    </source>
</evidence>
<evidence type="ECO:0000256" key="4">
    <source>
        <dbReference type="ARBA" id="ARBA00022960"/>
    </source>
</evidence>
<comment type="function">
    <text evidence="8 10 11">Involved in peptidoglycan biosynthesis. Transports lipid-linked peptidoglycan precursors from the inner to the outer leaflet of the cytoplasmic membrane.</text>
</comment>
<feature type="transmembrane region" description="Helical" evidence="10">
    <location>
        <begin position="20"/>
        <end position="43"/>
    </location>
</feature>
<feature type="transmembrane region" description="Helical" evidence="10">
    <location>
        <begin position="83"/>
        <end position="109"/>
    </location>
</feature>
<feature type="transmembrane region" description="Helical" evidence="10">
    <location>
        <begin position="443"/>
        <end position="460"/>
    </location>
</feature>
<comment type="subcellular location">
    <subcellularLocation>
        <location evidence="1 10">Cell membrane</location>
        <topology evidence="1 10">Multi-pass membrane protein</topology>
    </subcellularLocation>
</comment>
<feature type="transmembrane region" description="Helical" evidence="10">
    <location>
        <begin position="349"/>
        <end position="374"/>
    </location>
</feature>
<dbReference type="PRINTS" id="PR01806">
    <property type="entry name" value="VIRFACTRMVIN"/>
</dbReference>
<dbReference type="UniPathway" id="UPA00219"/>
<evidence type="ECO:0000256" key="3">
    <source>
        <dbReference type="ARBA" id="ARBA00022692"/>
    </source>
</evidence>
<keyword evidence="2 10" id="KW-1003">Cell membrane</keyword>
<feature type="transmembrane region" description="Helical" evidence="10">
    <location>
        <begin position="311"/>
        <end position="337"/>
    </location>
</feature>
<dbReference type="PANTHER" id="PTHR47019:SF1">
    <property type="entry name" value="LIPID II FLIPPASE MURJ"/>
    <property type="match status" value="1"/>
</dbReference>
<dbReference type="Proteomes" id="UP000192602">
    <property type="component" value="Unassembled WGS sequence"/>
</dbReference>
<dbReference type="STRING" id="1069081.SAMN05660197_1707"/>
<evidence type="ECO:0000256" key="2">
    <source>
        <dbReference type="ARBA" id="ARBA00022475"/>
    </source>
</evidence>
<dbReference type="GO" id="GO:0005886">
    <property type="term" value="C:plasma membrane"/>
    <property type="evidence" value="ECO:0007669"/>
    <property type="project" value="UniProtKB-SubCell"/>
</dbReference>
<dbReference type="GO" id="GO:0009252">
    <property type="term" value="P:peptidoglycan biosynthetic process"/>
    <property type="evidence" value="ECO:0007669"/>
    <property type="project" value="UniProtKB-UniRule"/>
</dbReference>
<accession>A0A1W1WUK5</accession>
<name>A0A1W1WUK5_9BACT</name>
<organism evidence="12 13">
    <name type="scientific">Nitratiruptor tergarcus DSM 16512</name>
    <dbReference type="NCBI Taxonomy" id="1069081"/>
    <lineage>
        <taxon>Bacteria</taxon>
        <taxon>Pseudomonadati</taxon>
        <taxon>Campylobacterota</taxon>
        <taxon>Epsilonproteobacteria</taxon>
        <taxon>Nautiliales</taxon>
        <taxon>Nitratiruptoraceae</taxon>
        <taxon>Nitratiruptor</taxon>
    </lineage>
</organism>
<keyword evidence="5 10" id="KW-0573">Peptidoglycan synthesis</keyword>
<keyword evidence="13" id="KW-1185">Reference proteome</keyword>
<comment type="similarity">
    <text evidence="9 10 11">Belongs to the MurJ/MviN family.</text>
</comment>
<comment type="caution">
    <text evidence="10">Lacks conserved residue(s) required for the propagation of feature annotation.</text>
</comment>
<dbReference type="Pfam" id="PF03023">
    <property type="entry name" value="MurJ"/>
    <property type="match status" value="1"/>
</dbReference>
<evidence type="ECO:0000256" key="8">
    <source>
        <dbReference type="ARBA" id="ARBA00060041"/>
    </source>
</evidence>
<proteinExistence type="inferred from homology"/>
<dbReference type="AlphaFoldDB" id="A0A1W1WUK5"/>
<dbReference type="GO" id="GO:0008360">
    <property type="term" value="P:regulation of cell shape"/>
    <property type="evidence" value="ECO:0007669"/>
    <property type="project" value="UniProtKB-UniRule"/>
</dbReference>
<feature type="transmembrane region" description="Helical" evidence="10">
    <location>
        <begin position="411"/>
        <end position="431"/>
    </location>
</feature>
<dbReference type="HAMAP" id="MF_02078">
    <property type="entry name" value="MurJ_MviN"/>
    <property type="match status" value="1"/>
</dbReference>
<feature type="transmembrane region" description="Helical" evidence="10">
    <location>
        <begin position="386"/>
        <end position="405"/>
    </location>
</feature>
<dbReference type="NCBIfam" id="TIGR01695">
    <property type="entry name" value="murJ_mviN"/>
    <property type="match status" value="1"/>
</dbReference>
<sequence>MLKKIFTNSAGILLSRILGFLRDLLTASILGANIYSDIFFVAFKLPNLFRRIFGEGAFVQSFLPSYTASTNKALFAAAVFQRFFLIIFSFSIIVTIFSPFFTKLIAFGFSEHLIDMAAPYVAINFYYLDFIFCVTFLAALLQHKEHFATTAFSTALLNLSLIIALILFQQAPKETIVLAMSIAVLVGGALQFILHLYMSYRLHILSRLFAGFFALKRKKDLIQKQLQHFYKNFFPAIWGNSTAQISAFLDTWLASFLSAGSISYLYYANRILQLPLALFAIATATALFPSIAKSLKHNEKQKALKLLEQSFFALFALLLFATIGGILLAKEIIWLLFERGSFTHSDTVATASVLAMYMLGLLPYGLAKLFSLWLYATHRQKEAAKIASYSLITNIIFSLLLIIPLKAAGLALASSIAGFVLFFFSIKAFGFSKFIQIAKSRKLFWLLFAAAIEIAIILLIKEFWRIDANI</sequence>
<dbReference type="GO" id="GO:0071555">
    <property type="term" value="P:cell wall organization"/>
    <property type="evidence" value="ECO:0007669"/>
    <property type="project" value="UniProtKB-UniRule"/>
</dbReference>
<feature type="transmembrane region" description="Helical" evidence="10">
    <location>
        <begin position="272"/>
        <end position="291"/>
    </location>
</feature>
<keyword evidence="10 11" id="KW-0813">Transport</keyword>
<keyword evidence="4 10" id="KW-0133">Cell shape</keyword>
<keyword evidence="3 10" id="KW-0812">Transmembrane</keyword>
<dbReference type="RefSeq" id="WP_084276187.1">
    <property type="nucleotide sequence ID" value="NZ_AP026671.1"/>
</dbReference>
<dbReference type="InterPro" id="IPR051050">
    <property type="entry name" value="Lipid_II_flippase_MurJ/MviN"/>
</dbReference>
<evidence type="ECO:0000256" key="5">
    <source>
        <dbReference type="ARBA" id="ARBA00022984"/>
    </source>
</evidence>
<evidence type="ECO:0000256" key="9">
    <source>
        <dbReference type="ARBA" id="ARBA00061532"/>
    </source>
</evidence>
<gene>
    <name evidence="10" type="primary">murJ</name>
    <name evidence="12" type="ORF">SAMN05660197_1707</name>
</gene>
<keyword evidence="7 10" id="KW-0472">Membrane</keyword>
<evidence type="ECO:0000313" key="12">
    <source>
        <dbReference type="EMBL" id="SMC09885.1"/>
    </source>
</evidence>
<evidence type="ECO:0000256" key="6">
    <source>
        <dbReference type="ARBA" id="ARBA00022989"/>
    </source>
</evidence>
<keyword evidence="10 11" id="KW-0961">Cell wall biogenesis/degradation</keyword>